<dbReference type="CDD" id="cd06185">
    <property type="entry name" value="PDR_like"/>
    <property type="match status" value="1"/>
</dbReference>
<keyword evidence="4" id="KW-0479">Metal-binding</keyword>
<dbReference type="SUPFAM" id="SSF54292">
    <property type="entry name" value="2Fe-2S ferredoxin-like"/>
    <property type="match status" value="1"/>
</dbReference>
<evidence type="ECO:0000256" key="5">
    <source>
        <dbReference type="ARBA" id="ARBA00023002"/>
    </source>
</evidence>
<dbReference type="SUPFAM" id="SSF52343">
    <property type="entry name" value="Ferredoxin reductase-like, C-terminal NADP-linked domain"/>
    <property type="match status" value="1"/>
</dbReference>
<evidence type="ECO:0000259" key="9">
    <source>
        <dbReference type="PROSITE" id="PS51384"/>
    </source>
</evidence>
<keyword evidence="6" id="KW-0408">Iron</keyword>
<evidence type="ECO:0000256" key="1">
    <source>
        <dbReference type="ARBA" id="ARBA00001974"/>
    </source>
</evidence>
<dbReference type="InterPro" id="IPR008333">
    <property type="entry name" value="Cbr1-like_FAD-bd_dom"/>
</dbReference>
<dbReference type="InterPro" id="IPR001433">
    <property type="entry name" value="OxRdtase_FAD/NAD-bd"/>
</dbReference>
<dbReference type="CDD" id="cd00207">
    <property type="entry name" value="fer2"/>
    <property type="match status" value="1"/>
</dbReference>
<name>A0ABX1JB69_9PSEU</name>
<evidence type="ECO:0000256" key="7">
    <source>
        <dbReference type="ARBA" id="ARBA00023014"/>
    </source>
</evidence>
<dbReference type="PROSITE" id="PS51085">
    <property type="entry name" value="2FE2S_FER_2"/>
    <property type="match status" value="1"/>
</dbReference>
<dbReference type="Pfam" id="PF00970">
    <property type="entry name" value="FAD_binding_6"/>
    <property type="match status" value="1"/>
</dbReference>
<dbReference type="SUPFAM" id="SSF63380">
    <property type="entry name" value="Riboflavin synthase domain-like"/>
    <property type="match status" value="1"/>
</dbReference>
<protein>
    <submittedName>
        <fullName evidence="10">Oxidoreductase</fullName>
    </submittedName>
</protein>
<keyword evidence="11" id="KW-1185">Reference proteome</keyword>
<feature type="domain" description="FAD-binding FR-type" evidence="9">
    <location>
        <begin position="7"/>
        <end position="109"/>
    </location>
</feature>
<dbReference type="Pfam" id="PF00175">
    <property type="entry name" value="NAD_binding_1"/>
    <property type="match status" value="1"/>
</dbReference>
<evidence type="ECO:0000313" key="10">
    <source>
        <dbReference type="EMBL" id="NKQ56734.1"/>
    </source>
</evidence>
<keyword evidence="3" id="KW-0001">2Fe-2S</keyword>
<dbReference type="InterPro" id="IPR001041">
    <property type="entry name" value="2Fe-2S_ferredoxin-type"/>
</dbReference>
<dbReference type="EMBL" id="JAAXLS010000026">
    <property type="protein sequence ID" value="NKQ56734.1"/>
    <property type="molecule type" value="Genomic_DNA"/>
</dbReference>
<dbReference type="Gene3D" id="3.10.20.30">
    <property type="match status" value="1"/>
</dbReference>
<dbReference type="Proteomes" id="UP000715441">
    <property type="component" value="Unassembled WGS sequence"/>
</dbReference>
<dbReference type="Gene3D" id="3.40.50.80">
    <property type="entry name" value="Nucleotide-binding domain of ferredoxin-NADP reductase (FNR) module"/>
    <property type="match status" value="1"/>
</dbReference>
<dbReference type="PRINTS" id="PR00409">
    <property type="entry name" value="PHDIOXRDTASE"/>
</dbReference>
<dbReference type="PROSITE" id="PS00197">
    <property type="entry name" value="2FE2S_FER_1"/>
    <property type="match status" value="1"/>
</dbReference>
<comment type="cofactor">
    <cofactor evidence="1">
        <name>FAD</name>
        <dbReference type="ChEBI" id="CHEBI:57692"/>
    </cofactor>
</comment>
<gene>
    <name evidence="10" type="ORF">HFP15_28055</name>
</gene>
<dbReference type="InterPro" id="IPR039261">
    <property type="entry name" value="FNR_nucleotide-bd"/>
</dbReference>
<dbReference type="InterPro" id="IPR036010">
    <property type="entry name" value="2Fe-2S_ferredoxin-like_sf"/>
</dbReference>
<dbReference type="Pfam" id="PF00111">
    <property type="entry name" value="Fer2"/>
    <property type="match status" value="1"/>
</dbReference>
<comment type="caution">
    <text evidence="10">The sequence shown here is derived from an EMBL/GenBank/DDBJ whole genome shotgun (WGS) entry which is preliminary data.</text>
</comment>
<organism evidence="10 11">
    <name type="scientific">Amycolatopsis acididurans</name>
    <dbReference type="NCBI Taxonomy" id="2724524"/>
    <lineage>
        <taxon>Bacteria</taxon>
        <taxon>Bacillati</taxon>
        <taxon>Actinomycetota</taxon>
        <taxon>Actinomycetes</taxon>
        <taxon>Pseudonocardiales</taxon>
        <taxon>Pseudonocardiaceae</taxon>
        <taxon>Amycolatopsis</taxon>
    </lineage>
</organism>
<dbReference type="InterPro" id="IPR017927">
    <property type="entry name" value="FAD-bd_FR_type"/>
</dbReference>
<dbReference type="InterPro" id="IPR050415">
    <property type="entry name" value="MRET"/>
</dbReference>
<evidence type="ECO:0000256" key="4">
    <source>
        <dbReference type="ARBA" id="ARBA00022723"/>
    </source>
</evidence>
<dbReference type="InterPro" id="IPR017938">
    <property type="entry name" value="Riboflavin_synthase-like_b-brl"/>
</dbReference>
<dbReference type="PANTHER" id="PTHR47354:SF1">
    <property type="entry name" value="CARNITINE MONOOXYGENASE REDUCTASE SUBUNIT"/>
    <property type="match status" value="1"/>
</dbReference>
<dbReference type="InterPro" id="IPR012675">
    <property type="entry name" value="Beta-grasp_dom_sf"/>
</dbReference>
<evidence type="ECO:0000256" key="3">
    <source>
        <dbReference type="ARBA" id="ARBA00022714"/>
    </source>
</evidence>
<dbReference type="Gene3D" id="2.40.30.10">
    <property type="entry name" value="Translation factors"/>
    <property type="match status" value="1"/>
</dbReference>
<evidence type="ECO:0000313" key="11">
    <source>
        <dbReference type="Proteomes" id="UP000715441"/>
    </source>
</evidence>
<keyword evidence="7" id="KW-0411">Iron-sulfur</keyword>
<evidence type="ECO:0000256" key="6">
    <source>
        <dbReference type="ARBA" id="ARBA00023004"/>
    </source>
</evidence>
<dbReference type="RefSeq" id="WP_168519763.1">
    <property type="nucleotide sequence ID" value="NZ_JAAXLS010000026.1"/>
</dbReference>
<keyword evidence="2" id="KW-0285">Flavoprotein</keyword>
<keyword evidence="5" id="KW-0560">Oxidoreductase</keyword>
<proteinExistence type="predicted"/>
<feature type="domain" description="2Fe-2S ferredoxin-type" evidence="8">
    <location>
        <begin position="234"/>
        <end position="319"/>
    </location>
</feature>
<dbReference type="PROSITE" id="PS51384">
    <property type="entry name" value="FAD_FR"/>
    <property type="match status" value="1"/>
</dbReference>
<sequence>MQSTHDEVDIKLTVTRRETLADDVVRLHLSDPGGAPLPAWRPGAHVDLQLTEDLVRQYSLCGDPSDTGTWQVAILREPDSRGGSTFVHDQLTEGTQVSVRGPRNHFELLPAKNYLFIAGGIGITPIVPMIGEVERSGASWQLLYGGRTRSSMAFRDELATLGDQVHIRPQDETGLLDLAWLLGEPWEDTAIYCCGPEPLLQAVEAASQGWPPGSLHVERFTPKELGEPVRRQSFEVELSQSDRVLTVPPEKSILEVLEEAGVDVPSSCQEGTCGTCETVVLGGEPDHRDSLLTPEEQEANETMMICVSRAKCARLLLDL</sequence>
<evidence type="ECO:0000259" key="8">
    <source>
        <dbReference type="PROSITE" id="PS51085"/>
    </source>
</evidence>
<accession>A0ABX1JB69</accession>
<reference evidence="10 11" key="1">
    <citation type="submission" date="2020-04" db="EMBL/GenBank/DDBJ databases">
        <title>Novel species.</title>
        <authorList>
            <person name="Teo W.F.A."/>
            <person name="Lipun K."/>
            <person name="Srisuk N."/>
            <person name="Duangmal K."/>
        </authorList>
    </citation>
    <scope>NUCLEOTIDE SEQUENCE [LARGE SCALE GENOMIC DNA]</scope>
    <source>
        <strain evidence="10 11">K13G38</strain>
    </source>
</reference>
<dbReference type="InterPro" id="IPR006058">
    <property type="entry name" value="2Fe2S_fd_BS"/>
</dbReference>
<dbReference type="PANTHER" id="PTHR47354">
    <property type="entry name" value="NADH OXIDOREDUCTASE HCR"/>
    <property type="match status" value="1"/>
</dbReference>
<evidence type="ECO:0000256" key="2">
    <source>
        <dbReference type="ARBA" id="ARBA00022630"/>
    </source>
</evidence>